<evidence type="ECO:0000256" key="1">
    <source>
        <dbReference type="SAM" id="Phobius"/>
    </source>
</evidence>
<dbReference type="RefSeq" id="XP_005711946.1">
    <property type="nucleotide sequence ID" value="XM_005711889.1"/>
</dbReference>
<dbReference type="OrthoDB" id="3688at2759"/>
<organism evidence="2 3">
    <name type="scientific">Chondrus crispus</name>
    <name type="common">Carrageen Irish moss</name>
    <name type="synonym">Polymorpha crispa</name>
    <dbReference type="NCBI Taxonomy" id="2769"/>
    <lineage>
        <taxon>Eukaryota</taxon>
        <taxon>Rhodophyta</taxon>
        <taxon>Florideophyceae</taxon>
        <taxon>Rhodymeniophycidae</taxon>
        <taxon>Gigartinales</taxon>
        <taxon>Gigartinaceae</taxon>
        <taxon>Chondrus</taxon>
    </lineage>
</organism>
<dbReference type="KEGG" id="ccp:CHC_T00008045001"/>
<evidence type="ECO:0000313" key="3">
    <source>
        <dbReference type="Proteomes" id="UP000012073"/>
    </source>
</evidence>
<dbReference type="GeneID" id="17319657"/>
<feature type="transmembrane region" description="Helical" evidence="1">
    <location>
        <begin position="28"/>
        <end position="53"/>
    </location>
</feature>
<dbReference type="AlphaFoldDB" id="R7Q4J0"/>
<keyword evidence="3" id="KW-1185">Reference proteome</keyword>
<dbReference type="Proteomes" id="UP000012073">
    <property type="component" value="Unassembled WGS sequence"/>
</dbReference>
<sequence>MKMPKLPVLITTRDDGRKEFIGLTPKEWVVSTAVLCGLYAILAGFFAVLLVIAQTIRNGADFYTIPGSDKLEDDDEKADSEE</sequence>
<gene>
    <name evidence="2" type="ORF">CHC_T00008045001</name>
</gene>
<keyword evidence="1" id="KW-0812">Transmembrane</keyword>
<keyword evidence="1" id="KW-1133">Transmembrane helix</keyword>
<dbReference type="EMBL" id="HG001461">
    <property type="protein sequence ID" value="CDF32281.1"/>
    <property type="molecule type" value="Genomic_DNA"/>
</dbReference>
<keyword evidence="1" id="KW-0472">Membrane</keyword>
<accession>R7Q4J0</accession>
<name>R7Q4J0_CHOCR</name>
<dbReference type="Gramene" id="CDF32281">
    <property type="protein sequence ID" value="CDF32281"/>
    <property type="gene ID" value="CHC_T00008045001"/>
</dbReference>
<proteinExistence type="predicted"/>
<reference evidence="3" key="1">
    <citation type="journal article" date="2013" name="Proc. Natl. Acad. Sci. U.S.A.">
        <title>Genome structure and metabolic features in the red seaweed Chondrus crispus shed light on evolution of the Archaeplastida.</title>
        <authorList>
            <person name="Collen J."/>
            <person name="Porcel B."/>
            <person name="Carre W."/>
            <person name="Ball S.G."/>
            <person name="Chaparro C."/>
            <person name="Tonon T."/>
            <person name="Barbeyron T."/>
            <person name="Michel G."/>
            <person name="Noel B."/>
            <person name="Valentin K."/>
            <person name="Elias M."/>
            <person name="Artiguenave F."/>
            <person name="Arun A."/>
            <person name="Aury J.M."/>
            <person name="Barbosa-Neto J.F."/>
            <person name="Bothwell J.H."/>
            <person name="Bouget F.Y."/>
            <person name="Brillet L."/>
            <person name="Cabello-Hurtado F."/>
            <person name="Capella-Gutierrez S."/>
            <person name="Charrier B."/>
            <person name="Cladiere L."/>
            <person name="Cock J.M."/>
            <person name="Coelho S.M."/>
            <person name="Colleoni C."/>
            <person name="Czjzek M."/>
            <person name="Da Silva C."/>
            <person name="Delage L."/>
            <person name="Denoeud F."/>
            <person name="Deschamps P."/>
            <person name="Dittami S.M."/>
            <person name="Gabaldon T."/>
            <person name="Gachon C.M."/>
            <person name="Groisillier A."/>
            <person name="Herve C."/>
            <person name="Jabbari K."/>
            <person name="Katinka M."/>
            <person name="Kloareg B."/>
            <person name="Kowalczyk N."/>
            <person name="Labadie K."/>
            <person name="Leblanc C."/>
            <person name="Lopez P.J."/>
            <person name="McLachlan D.H."/>
            <person name="Meslet-Cladiere L."/>
            <person name="Moustafa A."/>
            <person name="Nehr Z."/>
            <person name="Nyvall Collen P."/>
            <person name="Panaud O."/>
            <person name="Partensky F."/>
            <person name="Poulain J."/>
            <person name="Rensing S.A."/>
            <person name="Rousvoal S."/>
            <person name="Samson G."/>
            <person name="Symeonidi A."/>
            <person name="Weissenbach J."/>
            <person name="Zambounis A."/>
            <person name="Wincker P."/>
            <person name="Boyen C."/>
        </authorList>
    </citation>
    <scope>NUCLEOTIDE SEQUENCE [LARGE SCALE GENOMIC DNA]</scope>
    <source>
        <strain evidence="3">cv. Stackhouse</strain>
    </source>
</reference>
<evidence type="ECO:0000313" key="2">
    <source>
        <dbReference type="EMBL" id="CDF32281.1"/>
    </source>
</evidence>
<protein>
    <submittedName>
        <fullName evidence="2">Uncharacterized protein</fullName>
    </submittedName>
</protein>